<dbReference type="InterPro" id="IPR002889">
    <property type="entry name" value="WSC_carb-bd"/>
</dbReference>
<organism evidence="2 3">
    <name type="scientific">Zalerion maritima</name>
    <dbReference type="NCBI Taxonomy" id="339359"/>
    <lineage>
        <taxon>Eukaryota</taxon>
        <taxon>Fungi</taxon>
        <taxon>Dikarya</taxon>
        <taxon>Ascomycota</taxon>
        <taxon>Pezizomycotina</taxon>
        <taxon>Sordariomycetes</taxon>
        <taxon>Lulworthiomycetidae</taxon>
        <taxon>Lulworthiales</taxon>
        <taxon>Lulworthiaceae</taxon>
        <taxon>Zalerion</taxon>
    </lineage>
</organism>
<protein>
    <recommendedName>
        <fullName evidence="1">WSC domain-containing protein</fullName>
    </recommendedName>
</protein>
<dbReference type="PANTHER" id="PTHR43662">
    <property type="match status" value="1"/>
</dbReference>
<accession>A0AAD5RQD1</accession>
<keyword evidence="3" id="KW-1185">Reference proteome</keyword>
<dbReference type="PANTHER" id="PTHR43662:SF3">
    <property type="entry name" value="DOMAIN PROTEIN, PUTATIVE (AFU_ORTHOLOGUE AFUA_6G11970)-RELATED"/>
    <property type="match status" value="1"/>
</dbReference>
<evidence type="ECO:0000259" key="1">
    <source>
        <dbReference type="PROSITE" id="PS51212"/>
    </source>
</evidence>
<dbReference type="PROSITE" id="PS51212">
    <property type="entry name" value="WSC"/>
    <property type="match status" value="1"/>
</dbReference>
<evidence type="ECO:0000313" key="3">
    <source>
        <dbReference type="Proteomes" id="UP001201980"/>
    </source>
</evidence>
<gene>
    <name evidence="2" type="ORF">MKZ38_002094</name>
</gene>
<dbReference type="AlphaFoldDB" id="A0AAD5RQD1"/>
<reference evidence="2" key="1">
    <citation type="submission" date="2022-07" db="EMBL/GenBank/DDBJ databases">
        <title>Draft genome sequence of Zalerion maritima ATCC 34329, a (micro)plastics degrading marine fungus.</title>
        <authorList>
            <person name="Paco A."/>
            <person name="Goncalves M.F.M."/>
            <person name="Rocha-Santos T.A.P."/>
            <person name="Alves A."/>
        </authorList>
    </citation>
    <scope>NUCLEOTIDE SEQUENCE</scope>
    <source>
        <strain evidence="2">ATCC 34329</strain>
    </source>
</reference>
<feature type="domain" description="WSC" evidence="1">
    <location>
        <begin position="361"/>
        <end position="458"/>
    </location>
</feature>
<dbReference type="SMART" id="SM00321">
    <property type="entry name" value="WSC"/>
    <property type="match status" value="1"/>
</dbReference>
<dbReference type="EMBL" id="JAKWBI020000160">
    <property type="protein sequence ID" value="KAJ2901230.1"/>
    <property type="molecule type" value="Genomic_DNA"/>
</dbReference>
<sequence>MFTISYKSVLATTSLLSQAHAFFRMPCGAPVAVERLDPIVSDGGVSGHEHTVMGGNAFNSTMTYEDTQLSTCSTCKVEFDKSNYWVPSLWYVYQNGSVTPVTQVGGATVYYLQRSDDKDPNYDEGLLAFPEGFMMIAGDYSRRTYNESSLEDQAVSYACLGGSGPETGTIPSENCPNGLRSQVFFPSCWDGESHDSDDHKSHMAYPSLMNNGYCPDSHPHRFVSIFYEVMWSIDEWADMWWDGPNGDGHPFVLSTGDTTGNSFHGDFVNGWDVETLQNAVTECTADSGNIEDCPIFDGHYYDDDTINGCKVPKTVSDPDREGVFENLPGCIAVDGGSEATCEDDAVITAPQWGFADMTSEGYAYVGCASDPAGQERTLSDASTSADDMTVETCISFCREGGYVYAGVEYSTQCFCGNSASEDRMPRTDGVMGNCVMKCGGDSSVTCGGPSALDLYEACTTSECKNADLNVLGW</sequence>
<dbReference type="InterPro" id="IPR018535">
    <property type="entry name" value="DUF1996"/>
</dbReference>
<evidence type="ECO:0000313" key="2">
    <source>
        <dbReference type="EMBL" id="KAJ2901230.1"/>
    </source>
</evidence>
<dbReference type="Proteomes" id="UP001201980">
    <property type="component" value="Unassembled WGS sequence"/>
</dbReference>
<proteinExistence type="predicted"/>
<dbReference type="Pfam" id="PF09362">
    <property type="entry name" value="DUF1996"/>
    <property type="match status" value="1"/>
</dbReference>
<name>A0AAD5RQD1_9PEZI</name>
<dbReference type="Pfam" id="PF01822">
    <property type="entry name" value="WSC"/>
    <property type="match status" value="1"/>
</dbReference>
<comment type="caution">
    <text evidence="2">The sequence shown here is derived from an EMBL/GenBank/DDBJ whole genome shotgun (WGS) entry which is preliminary data.</text>
</comment>